<comment type="caution">
    <text evidence="9">The sequence shown here is derived from an EMBL/GenBank/DDBJ whole genome shotgun (WGS) entry which is preliminary data.</text>
</comment>
<evidence type="ECO:0000313" key="9">
    <source>
        <dbReference type="EMBL" id="CAK0876838.1"/>
    </source>
</evidence>
<gene>
    <name evidence="9" type="ORF">PCOR1329_LOCUS61052</name>
</gene>
<name>A0ABN9VTT8_9DINO</name>
<evidence type="ECO:0000256" key="3">
    <source>
        <dbReference type="ARBA" id="ARBA00022837"/>
    </source>
</evidence>
<dbReference type="SUPFAM" id="SSF47473">
    <property type="entry name" value="EF-hand"/>
    <property type="match status" value="1"/>
</dbReference>
<dbReference type="InterPro" id="IPR027359">
    <property type="entry name" value="Volt_channel_dom_sf"/>
</dbReference>
<dbReference type="PANTHER" id="PTHR10037:SF230">
    <property type="entry name" value="CA[2+]-CHANNEL PROTEIN ALPHA[[1]] SUBUNIT T, ISOFORM F"/>
    <property type="match status" value="1"/>
</dbReference>
<evidence type="ECO:0000256" key="5">
    <source>
        <dbReference type="ARBA" id="ARBA00023136"/>
    </source>
</evidence>
<dbReference type="Gene3D" id="1.20.120.350">
    <property type="entry name" value="Voltage-gated potassium channels. Chain C"/>
    <property type="match status" value="1"/>
</dbReference>
<keyword evidence="10" id="KW-1185">Reference proteome</keyword>
<keyword evidence="3" id="KW-0106">Calcium</keyword>
<keyword evidence="5 7" id="KW-0472">Membrane</keyword>
<sequence>MLPSARHLHEQCQWQLRGHPPGATVINVVGIPGHEEEELRGSTWWASWCAQSRRWLHRAKHHPPASSRRSGLPLLYARPRTGAAGPPGPCGRRAAEGMPSSRSRCGSWRCRATSPRATARTRRTPRRTDDVDVLSNRFTFVVPQPLSVDQAKRALPPGRASILGRTSIREDDLVRVSRMSNQSLAYAESTTSGSNANGHAPRIQRLSQRSGERLVRAKTRKSMAAGKVSLALARTSEFNRKESLWEWMSSLTQAETWRGLSAKSMLQSSRFDNLISFLILANSLTIGLEADYAAQNITEAAPWPYRVFEVFFCAVFTCEISLRVWAYKKSFFLKRDQSVLWNYFDLLVVAAQLVQEAIEFFRPSSEGNDADNLRILRVLRVLRIVRIFRLVRVLHLIGELRTIVSSIMGSFRSLFWTVILLLLLMYIVGVWFLQSVTDHFVQQRGDEGGGGALSSGEDSGELRKHFDSLARTILSLWQALSGGVNWGEVANPLISEVQPLLGVAFAAYIAFALLALMNVVTGVFVQTALHSAEQEEESFLTSQIIQLFHKCKDDDSWGCITEQDLEERLDDPELAKEWKNISVSADEAHYVFALLDVDETGEVQFEEFLSACLRLKGNAKSLDMLIQLQESRHNTKVLEELFERLEDSVAGISASLQLLQSERCKSPQEPRSSSADAPGPRHSSRSGPTLSPGA</sequence>
<protein>
    <recommendedName>
        <fullName evidence="8">EF-hand domain-containing protein</fullName>
    </recommendedName>
</protein>
<dbReference type="InterPro" id="IPR002048">
    <property type="entry name" value="EF_hand_dom"/>
</dbReference>
<accession>A0ABN9VTT8</accession>
<feature type="region of interest" description="Disordered" evidence="6">
    <location>
        <begin position="77"/>
        <end position="128"/>
    </location>
</feature>
<dbReference type="InterPro" id="IPR018247">
    <property type="entry name" value="EF_Hand_1_Ca_BS"/>
</dbReference>
<feature type="compositionally biased region" description="Low complexity" evidence="6">
    <location>
        <begin position="100"/>
        <end position="118"/>
    </location>
</feature>
<dbReference type="PANTHER" id="PTHR10037">
    <property type="entry name" value="VOLTAGE-GATED CATION CHANNEL CALCIUM AND SODIUM"/>
    <property type="match status" value="1"/>
</dbReference>
<dbReference type="InterPro" id="IPR005821">
    <property type="entry name" value="Ion_trans_dom"/>
</dbReference>
<evidence type="ECO:0000256" key="6">
    <source>
        <dbReference type="SAM" id="MobiDB-lite"/>
    </source>
</evidence>
<evidence type="ECO:0000256" key="1">
    <source>
        <dbReference type="ARBA" id="ARBA00004141"/>
    </source>
</evidence>
<keyword evidence="4 7" id="KW-1133">Transmembrane helix</keyword>
<evidence type="ECO:0000313" key="10">
    <source>
        <dbReference type="Proteomes" id="UP001189429"/>
    </source>
</evidence>
<feature type="transmembrane region" description="Helical" evidence="7">
    <location>
        <begin position="500"/>
        <end position="525"/>
    </location>
</feature>
<evidence type="ECO:0000256" key="7">
    <source>
        <dbReference type="SAM" id="Phobius"/>
    </source>
</evidence>
<dbReference type="InterPro" id="IPR011992">
    <property type="entry name" value="EF-hand-dom_pair"/>
</dbReference>
<proteinExistence type="predicted"/>
<dbReference type="PROSITE" id="PS00018">
    <property type="entry name" value="EF_HAND_1"/>
    <property type="match status" value="1"/>
</dbReference>
<reference evidence="9" key="1">
    <citation type="submission" date="2023-10" db="EMBL/GenBank/DDBJ databases">
        <authorList>
            <person name="Chen Y."/>
            <person name="Shah S."/>
            <person name="Dougan E. K."/>
            <person name="Thang M."/>
            <person name="Chan C."/>
        </authorList>
    </citation>
    <scope>NUCLEOTIDE SEQUENCE [LARGE SCALE GENOMIC DNA]</scope>
</reference>
<feature type="transmembrane region" description="Helical" evidence="7">
    <location>
        <begin position="308"/>
        <end position="326"/>
    </location>
</feature>
<comment type="subcellular location">
    <subcellularLocation>
        <location evidence="1">Membrane</location>
        <topology evidence="1">Multi-pass membrane protein</topology>
    </subcellularLocation>
</comment>
<dbReference type="SUPFAM" id="SSF81324">
    <property type="entry name" value="Voltage-gated potassium channels"/>
    <property type="match status" value="1"/>
</dbReference>
<evidence type="ECO:0000256" key="2">
    <source>
        <dbReference type="ARBA" id="ARBA00022692"/>
    </source>
</evidence>
<dbReference type="PROSITE" id="PS50222">
    <property type="entry name" value="EF_HAND_2"/>
    <property type="match status" value="1"/>
</dbReference>
<feature type="compositionally biased region" description="Polar residues" evidence="6">
    <location>
        <begin position="685"/>
        <end position="694"/>
    </location>
</feature>
<dbReference type="Gene3D" id="1.10.287.70">
    <property type="match status" value="1"/>
</dbReference>
<keyword evidence="2 7" id="KW-0812">Transmembrane</keyword>
<dbReference type="Pfam" id="PF00520">
    <property type="entry name" value="Ion_trans"/>
    <property type="match status" value="1"/>
</dbReference>
<feature type="transmembrane region" description="Helical" evidence="7">
    <location>
        <begin position="414"/>
        <end position="433"/>
    </location>
</feature>
<feature type="domain" description="EF-hand" evidence="8">
    <location>
        <begin position="583"/>
        <end position="618"/>
    </location>
</feature>
<evidence type="ECO:0000256" key="4">
    <source>
        <dbReference type="ARBA" id="ARBA00022989"/>
    </source>
</evidence>
<feature type="region of interest" description="Disordered" evidence="6">
    <location>
        <begin position="661"/>
        <end position="694"/>
    </location>
</feature>
<dbReference type="EMBL" id="CAUYUJ010017671">
    <property type="protein sequence ID" value="CAK0876838.1"/>
    <property type="molecule type" value="Genomic_DNA"/>
</dbReference>
<dbReference type="InterPro" id="IPR043203">
    <property type="entry name" value="VGCC_Ca_Na"/>
</dbReference>
<dbReference type="Gene3D" id="1.10.238.10">
    <property type="entry name" value="EF-hand"/>
    <property type="match status" value="1"/>
</dbReference>
<dbReference type="Proteomes" id="UP001189429">
    <property type="component" value="Unassembled WGS sequence"/>
</dbReference>
<organism evidence="9 10">
    <name type="scientific">Prorocentrum cordatum</name>
    <dbReference type="NCBI Taxonomy" id="2364126"/>
    <lineage>
        <taxon>Eukaryota</taxon>
        <taxon>Sar</taxon>
        <taxon>Alveolata</taxon>
        <taxon>Dinophyceae</taxon>
        <taxon>Prorocentrales</taxon>
        <taxon>Prorocentraceae</taxon>
        <taxon>Prorocentrum</taxon>
    </lineage>
</organism>
<evidence type="ECO:0000259" key="8">
    <source>
        <dbReference type="PROSITE" id="PS50222"/>
    </source>
</evidence>